<reference evidence="7 8" key="1">
    <citation type="submission" date="2020-01" db="EMBL/GenBank/DDBJ databases">
        <title>Genomes assembled from Gulf of Kutch pelagic sediment metagenomes.</title>
        <authorList>
            <person name="Chandrashekar M."/>
            <person name="Mahajan M.S."/>
            <person name="Dave K.J."/>
            <person name="Vatsa P."/>
            <person name="Nathani N.M."/>
        </authorList>
    </citation>
    <scope>NUCLEOTIDE SEQUENCE [LARGE SCALE GENOMIC DNA]</scope>
    <source>
        <strain evidence="7">KS3-K002</strain>
    </source>
</reference>
<dbReference type="PANTHER" id="PTHR30474:SF1">
    <property type="entry name" value="PEPTIDOGLYCAN GLYCOSYLTRANSFERASE MRDB"/>
    <property type="match status" value="1"/>
</dbReference>
<feature type="transmembrane region" description="Helical" evidence="6">
    <location>
        <begin position="79"/>
        <end position="97"/>
    </location>
</feature>
<dbReference type="NCBIfam" id="TIGR02210">
    <property type="entry name" value="rodA_shape"/>
    <property type="match status" value="1"/>
</dbReference>
<comment type="subcellular location">
    <subcellularLocation>
        <location evidence="1">Membrane</location>
        <topology evidence="1">Multi-pass membrane protein</topology>
    </subcellularLocation>
</comment>
<dbReference type="GO" id="GO:0005886">
    <property type="term" value="C:plasma membrane"/>
    <property type="evidence" value="ECO:0007669"/>
    <property type="project" value="TreeGrafter"/>
</dbReference>
<feature type="transmembrane region" description="Helical" evidence="6">
    <location>
        <begin position="193"/>
        <end position="219"/>
    </location>
</feature>
<dbReference type="InterPro" id="IPR001182">
    <property type="entry name" value="FtsW/RodA"/>
</dbReference>
<name>A0AAE5CA73_9BACT</name>
<comment type="caution">
    <text evidence="7">The sequence shown here is derived from an EMBL/GenBank/DDBJ whole genome shotgun (WGS) entry which is preliminary data.</text>
</comment>
<evidence type="ECO:0000256" key="4">
    <source>
        <dbReference type="ARBA" id="ARBA00022989"/>
    </source>
</evidence>
<feature type="transmembrane region" description="Helical" evidence="6">
    <location>
        <begin position="316"/>
        <end position="336"/>
    </location>
</feature>
<organism evidence="7 8">
    <name type="scientific">Candidatus Kutchimonas denitrificans</name>
    <dbReference type="NCBI Taxonomy" id="3056748"/>
    <lineage>
        <taxon>Bacteria</taxon>
        <taxon>Pseudomonadati</taxon>
        <taxon>Gemmatimonadota</taxon>
        <taxon>Gemmatimonadia</taxon>
        <taxon>Candidatus Palauibacterales</taxon>
        <taxon>Candidatus Palauibacteraceae</taxon>
        <taxon>Candidatus Kutchimonas</taxon>
    </lineage>
</organism>
<dbReference type="Proteomes" id="UP000702544">
    <property type="component" value="Unassembled WGS sequence"/>
</dbReference>
<dbReference type="AlphaFoldDB" id="A0AAE5CA73"/>
<dbReference type="GO" id="GO:0015648">
    <property type="term" value="F:lipid-linked peptidoglycan transporter activity"/>
    <property type="evidence" value="ECO:0007669"/>
    <property type="project" value="TreeGrafter"/>
</dbReference>
<evidence type="ECO:0000256" key="3">
    <source>
        <dbReference type="ARBA" id="ARBA00022960"/>
    </source>
</evidence>
<protein>
    <submittedName>
        <fullName evidence="7">Rod shape-determining protein RodA</fullName>
    </submittedName>
</protein>
<dbReference type="Pfam" id="PF01098">
    <property type="entry name" value="FTSW_RODA_SPOVE"/>
    <property type="match status" value="2"/>
</dbReference>
<evidence type="ECO:0000256" key="1">
    <source>
        <dbReference type="ARBA" id="ARBA00004141"/>
    </source>
</evidence>
<proteinExistence type="predicted"/>
<feature type="transmembrane region" description="Helical" evidence="6">
    <location>
        <begin position="165"/>
        <end position="181"/>
    </location>
</feature>
<keyword evidence="2 6" id="KW-0812">Transmembrane</keyword>
<dbReference type="EMBL" id="JAACAK010000114">
    <property type="protein sequence ID" value="NIR76201.1"/>
    <property type="molecule type" value="Genomic_DNA"/>
</dbReference>
<sequence length="411" mass="44923">MIRSKETPLAAVGDGVIVALAFAFAIFGVAMIYSAGEMEVPSSITGIWRKQAIWLVISLFLFVLTLRVSIRWLEWVAPLAYAAAILALIVVLIIGGGSGPRSWIRIGAVGFQPSEFAKLATILLLARLIANRERPPDNLWDLWPLVAAVLLPFGLILLEPDLGTASVFVAILIAAVFWSGLSLPKLLLFLSPLVSLALAFSTPLWGLWFLLLVAFLYLTRSYLTESLMVIFVNLAMGVLVLPAWRSLATYQKVRIMAFITPEADPQGAGWHLIQSQVAIGSGGWFGKGFLQGTQKRLAFLPEQHTDFIFAVVGEEFGFIGSALILLGFVLLLWRILRIAERTEDEFASMVTFGIFALWFAHIVANIGMTVGLLPITGLPLPFLSYGGSFLVISFICLAVVQRVAVEHRLGP</sequence>
<feature type="transmembrane region" description="Helical" evidence="6">
    <location>
        <begin position="53"/>
        <end position="73"/>
    </location>
</feature>
<dbReference type="NCBIfam" id="NF037961">
    <property type="entry name" value="RodA_shape"/>
    <property type="match status" value="1"/>
</dbReference>
<evidence type="ECO:0000313" key="7">
    <source>
        <dbReference type="EMBL" id="NIR76201.1"/>
    </source>
</evidence>
<evidence type="ECO:0000313" key="8">
    <source>
        <dbReference type="Proteomes" id="UP000702544"/>
    </source>
</evidence>
<feature type="transmembrane region" description="Helical" evidence="6">
    <location>
        <begin position="12"/>
        <end position="33"/>
    </location>
</feature>
<keyword evidence="3" id="KW-0133">Cell shape</keyword>
<dbReference type="GO" id="GO:0008360">
    <property type="term" value="P:regulation of cell shape"/>
    <property type="evidence" value="ECO:0007669"/>
    <property type="project" value="UniProtKB-KW"/>
</dbReference>
<keyword evidence="5 6" id="KW-0472">Membrane</keyword>
<evidence type="ECO:0000256" key="2">
    <source>
        <dbReference type="ARBA" id="ARBA00022692"/>
    </source>
</evidence>
<feature type="transmembrane region" description="Helical" evidence="6">
    <location>
        <begin position="142"/>
        <end position="158"/>
    </location>
</feature>
<evidence type="ECO:0000256" key="6">
    <source>
        <dbReference type="SAM" id="Phobius"/>
    </source>
</evidence>
<dbReference type="GO" id="GO:0032153">
    <property type="term" value="C:cell division site"/>
    <property type="evidence" value="ECO:0007669"/>
    <property type="project" value="TreeGrafter"/>
</dbReference>
<dbReference type="GO" id="GO:0051301">
    <property type="term" value="P:cell division"/>
    <property type="evidence" value="ECO:0007669"/>
    <property type="project" value="InterPro"/>
</dbReference>
<dbReference type="InterPro" id="IPR011923">
    <property type="entry name" value="RodA/MrdB"/>
</dbReference>
<gene>
    <name evidence="7" type="primary">rodA</name>
    <name evidence="7" type="ORF">GWO12_13985</name>
</gene>
<feature type="transmembrane region" description="Helical" evidence="6">
    <location>
        <begin position="348"/>
        <end position="370"/>
    </location>
</feature>
<evidence type="ECO:0000256" key="5">
    <source>
        <dbReference type="ARBA" id="ARBA00023136"/>
    </source>
</evidence>
<keyword evidence="4 6" id="KW-1133">Transmembrane helix</keyword>
<dbReference type="PANTHER" id="PTHR30474">
    <property type="entry name" value="CELL CYCLE PROTEIN"/>
    <property type="match status" value="1"/>
</dbReference>
<feature type="transmembrane region" description="Helical" evidence="6">
    <location>
        <begin position="382"/>
        <end position="400"/>
    </location>
</feature>
<feature type="transmembrane region" description="Helical" evidence="6">
    <location>
        <begin position="226"/>
        <end position="244"/>
    </location>
</feature>
<accession>A0AAE5CA73</accession>